<name>A0AAD4VEG5_PRUDU</name>
<dbReference type="PANTHER" id="PTHR33018:SF31">
    <property type="entry name" value="TRANSPOSASE, PTTA_EN_SPM, PLANT"/>
    <property type="match status" value="1"/>
</dbReference>
<evidence type="ECO:0000313" key="2">
    <source>
        <dbReference type="EMBL" id="KAI5323609.1"/>
    </source>
</evidence>
<reference evidence="2 3" key="1">
    <citation type="journal article" date="2022" name="G3 (Bethesda)">
        <title>Whole-genome sequence and methylome profiling of the almond [Prunus dulcis (Mill.) D.A. Webb] cultivar 'Nonpareil'.</title>
        <authorList>
            <person name="D'Amico-Willman K.M."/>
            <person name="Ouma W.Z."/>
            <person name="Meulia T."/>
            <person name="Sideli G.M."/>
            <person name="Gradziel T.M."/>
            <person name="Fresnedo-Ramirez J."/>
        </authorList>
    </citation>
    <scope>NUCLEOTIDE SEQUENCE [LARGE SCALE GENOMIC DNA]</scope>
    <source>
        <strain evidence="2">Clone GOH B32 T37-40</strain>
    </source>
</reference>
<organism evidence="2 3">
    <name type="scientific">Prunus dulcis</name>
    <name type="common">Almond</name>
    <name type="synonym">Amygdalus dulcis</name>
    <dbReference type="NCBI Taxonomy" id="3755"/>
    <lineage>
        <taxon>Eukaryota</taxon>
        <taxon>Viridiplantae</taxon>
        <taxon>Streptophyta</taxon>
        <taxon>Embryophyta</taxon>
        <taxon>Tracheophyta</taxon>
        <taxon>Spermatophyta</taxon>
        <taxon>Magnoliopsida</taxon>
        <taxon>eudicotyledons</taxon>
        <taxon>Gunneridae</taxon>
        <taxon>Pentapetalae</taxon>
        <taxon>rosids</taxon>
        <taxon>fabids</taxon>
        <taxon>Rosales</taxon>
        <taxon>Rosaceae</taxon>
        <taxon>Amygdaloideae</taxon>
        <taxon>Amygdaleae</taxon>
        <taxon>Prunus</taxon>
    </lineage>
</organism>
<feature type="region of interest" description="Disordered" evidence="1">
    <location>
        <begin position="296"/>
        <end position="322"/>
    </location>
</feature>
<protein>
    <submittedName>
        <fullName evidence="2">Uncharacterized protein</fullName>
    </submittedName>
</protein>
<feature type="compositionally biased region" description="Acidic residues" evidence="1">
    <location>
        <begin position="296"/>
        <end position="313"/>
    </location>
</feature>
<keyword evidence="3" id="KW-1185">Reference proteome</keyword>
<gene>
    <name evidence="2" type="ORF">L3X38_032681</name>
</gene>
<dbReference type="PANTHER" id="PTHR33018">
    <property type="entry name" value="OS10G0338966 PROTEIN-RELATED"/>
    <property type="match status" value="1"/>
</dbReference>
<accession>A0AAD4VEG5</accession>
<dbReference type="EMBL" id="JAJFAZ020000006">
    <property type="protein sequence ID" value="KAI5323609.1"/>
    <property type="molecule type" value="Genomic_DNA"/>
</dbReference>
<evidence type="ECO:0000256" key="1">
    <source>
        <dbReference type="SAM" id="MobiDB-lite"/>
    </source>
</evidence>
<comment type="caution">
    <text evidence="2">The sequence shown here is derived from an EMBL/GenBank/DDBJ whole genome shotgun (WGS) entry which is preliminary data.</text>
</comment>
<sequence>MQSYIGVLAYTRVPLVDKKWTQLPKDLKEQIWEAVQMAYVVGEGGKKMVLSSAARKWKDFKSTLTRQFILPFANEKEKLKEPPQLYNFIEKSQWDAFVALSGRRREIDGGEVRTTHAASSPYSGETAVAGGGSRLGLEEDDGPIILDDLKAQVSGGTLTVSGSNDVLTLTLGTPEHGGRVRGVGARVSPTQFFNLPRQQRVKFADKLKESVMEAVREETRKMEARAKQSVLEAVRAEREILLKQFSQVIPNFDPNLLNKNLTTPMTPITPIPQIPQLVQSPKNPMSNKASCSNIQLEEDNPTNDADADADADAAENRQDETDLSKLDMPAPLLALCQYVETKLKPANETITIHMLEGIFGTEHDTWLLCEDVLQFASMVEIGSTVIAVYMR</sequence>
<dbReference type="Proteomes" id="UP001054821">
    <property type="component" value="Chromosome 6"/>
</dbReference>
<proteinExistence type="predicted"/>
<evidence type="ECO:0000313" key="3">
    <source>
        <dbReference type="Proteomes" id="UP001054821"/>
    </source>
</evidence>
<dbReference type="AlphaFoldDB" id="A0AAD4VEG5"/>